<comment type="cofactor">
    <cofactor evidence="1">
        <name>FMN</name>
        <dbReference type="ChEBI" id="CHEBI:58210"/>
    </cofactor>
</comment>
<accession>A0ABW8NFT2</accession>
<dbReference type="PROSITE" id="PS00557">
    <property type="entry name" value="FMN_HYDROXY_ACID_DH_1"/>
    <property type="match status" value="1"/>
</dbReference>
<feature type="domain" description="FMN hydroxy acid dehydrogenase" evidence="6">
    <location>
        <begin position="8"/>
        <end position="391"/>
    </location>
</feature>
<evidence type="ECO:0000256" key="1">
    <source>
        <dbReference type="ARBA" id="ARBA00001917"/>
    </source>
</evidence>
<keyword evidence="8" id="KW-1185">Reference proteome</keyword>
<reference evidence="7 8" key="1">
    <citation type="submission" date="2024-03" db="EMBL/GenBank/DDBJ databases">
        <title>High-quality draft genome sequence of Oceanobacter sp. wDCs-4.</title>
        <authorList>
            <person name="Dong C."/>
        </authorList>
    </citation>
    <scope>NUCLEOTIDE SEQUENCE [LARGE SCALE GENOMIC DNA]</scope>
    <source>
        <strain evidence="8">wDCs-4</strain>
    </source>
</reference>
<dbReference type="InterPro" id="IPR012133">
    <property type="entry name" value="Alpha-hydoxy_acid_DH_FMN"/>
</dbReference>
<evidence type="ECO:0000256" key="4">
    <source>
        <dbReference type="ARBA" id="ARBA00023002"/>
    </source>
</evidence>
<dbReference type="PIRSF" id="PIRSF000138">
    <property type="entry name" value="Al-hdrx_acd_dh"/>
    <property type="match status" value="1"/>
</dbReference>
<dbReference type="PROSITE" id="PS51349">
    <property type="entry name" value="FMN_HYDROXY_ACID_DH_2"/>
    <property type="match status" value="1"/>
</dbReference>
<dbReference type="InterPro" id="IPR037396">
    <property type="entry name" value="FMN_HAD"/>
</dbReference>
<dbReference type="EC" id="1.-.-.-" evidence="7"/>
<evidence type="ECO:0000313" key="7">
    <source>
        <dbReference type="EMBL" id="MFK4751794.1"/>
    </source>
</evidence>
<dbReference type="PANTHER" id="PTHR10578">
    <property type="entry name" value="S -2-HYDROXY-ACID OXIDASE-RELATED"/>
    <property type="match status" value="1"/>
</dbReference>
<dbReference type="Proteomes" id="UP001620597">
    <property type="component" value="Unassembled WGS sequence"/>
</dbReference>
<dbReference type="PANTHER" id="PTHR10578:SF107">
    <property type="entry name" value="2-HYDROXYACID OXIDASE 1"/>
    <property type="match status" value="1"/>
</dbReference>
<dbReference type="Pfam" id="PF01070">
    <property type="entry name" value="FMN_dh"/>
    <property type="match status" value="1"/>
</dbReference>
<dbReference type="CDD" id="cd02809">
    <property type="entry name" value="alpha_hydroxyacid_oxid_FMN"/>
    <property type="match status" value="1"/>
</dbReference>
<sequence length="391" mass="42373">MRRYYRGCDMQRILSVAEMASLARHRLPGFAWEYLQGGAEDEMTLQRNRAIFSRYELQGRTLVPNDPPELATTLVGTPSRLPMAIGPSGFNGMLWPGADIELARTAAAQGIPFTLSTVANASMEDVRAQVPDVDLWFQLYALKAPELEKDLLDRAIRSGCSTLVVTSDALVVGNREWDRRNFASPRDLTLRNKLDVLAHPGWLWRVMVPGGLPTMGNLDPYLPEGERTALGAMQFIAEQLDTRLDWTRLAAIRARWPGKIILKGVMHPDDAQTAIALGLDGLVISNHGGRQLDGVCSSLGALARIAPLAEGKISLLLDSGIRRGADVVKALALGAEGVLLARATLYGVAAGGASGAGRVLDILDQELVRCLNLMGCTAIAALDKHWLHSNV</sequence>
<comment type="caution">
    <text evidence="7">The sequence shown here is derived from an EMBL/GenBank/DDBJ whole genome shotgun (WGS) entry which is preliminary data.</text>
</comment>
<proteinExistence type="inferred from homology"/>
<dbReference type="InterPro" id="IPR000262">
    <property type="entry name" value="FMN-dep_DH"/>
</dbReference>
<dbReference type="SUPFAM" id="SSF51395">
    <property type="entry name" value="FMN-linked oxidoreductases"/>
    <property type="match status" value="1"/>
</dbReference>
<evidence type="ECO:0000256" key="3">
    <source>
        <dbReference type="ARBA" id="ARBA00022643"/>
    </source>
</evidence>
<name>A0ABW8NFT2_9GAMM</name>
<comment type="similarity">
    <text evidence="5">Belongs to the FMN-dependent alpha-hydroxy acid dehydrogenase family.</text>
</comment>
<evidence type="ECO:0000259" key="6">
    <source>
        <dbReference type="PROSITE" id="PS51349"/>
    </source>
</evidence>
<gene>
    <name evidence="7" type="ORF">WG929_05145</name>
</gene>
<evidence type="ECO:0000313" key="8">
    <source>
        <dbReference type="Proteomes" id="UP001620597"/>
    </source>
</evidence>
<dbReference type="GO" id="GO:0016491">
    <property type="term" value="F:oxidoreductase activity"/>
    <property type="evidence" value="ECO:0007669"/>
    <property type="project" value="UniProtKB-KW"/>
</dbReference>
<keyword evidence="4 7" id="KW-0560">Oxidoreductase</keyword>
<evidence type="ECO:0000256" key="5">
    <source>
        <dbReference type="ARBA" id="ARBA00024042"/>
    </source>
</evidence>
<dbReference type="InterPro" id="IPR013785">
    <property type="entry name" value="Aldolase_TIM"/>
</dbReference>
<dbReference type="RefSeq" id="WP_416205171.1">
    <property type="nucleotide sequence ID" value="NZ_JBBKTX010000005.1"/>
</dbReference>
<dbReference type="InterPro" id="IPR008259">
    <property type="entry name" value="FMN_hydac_DH_AS"/>
</dbReference>
<dbReference type="Gene3D" id="3.20.20.70">
    <property type="entry name" value="Aldolase class I"/>
    <property type="match status" value="1"/>
</dbReference>
<evidence type="ECO:0000256" key="2">
    <source>
        <dbReference type="ARBA" id="ARBA00022630"/>
    </source>
</evidence>
<organism evidence="7 8">
    <name type="scientific">Oceanobacter antarcticus</name>
    <dbReference type="NCBI Taxonomy" id="3133425"/>
    <lineage>
        <taxon>Bacteria</taxon>
        <taxon>Pseudomonadati</taxon>
        <taxon>Pseudomonadota</taxon>
        <taxon>Gammaproteobacteria</taxon>
        <taxon>Oceanospirillales</taxon>
        <taxon>Oceanospirillaceae</taxon>
        <taxon>Oceanobacter</taxon>
    </lineage>
</organism>
<keyword evidence="3" id="KW-0288">FMN</keyword>
<protein>
    <submittedName>
        <fullName evidence="7">Alpha-hydroxy acid oxidase</fullName>
        <ecNumber evidence="7">1.-.-.-</ecNumber>
    </submittedName>
</protein>
<keyword evidence="2" id="KW-0285">Flavoprotein</keyword>
<dbReference type="EMBL" id="JBBKTX010000005">
    <property type="protein sequence ID" value="MFK4751794.1"/>
    <property type="molecule type" value="Genomic_DNA"/>
</dbReference>